<protein>
    <submittedName>
        <fullName evidence="2">Uncharacterized protein</fullName>
    </submittedName>
</protein>
<keyword evidence="3" id="KW-1185">Reference proteome</keyword>
<keyword evidence="1" id="KW-0812">Transmembrane</keyword>
<dbReference type="AlphaFoldDB" id="A0AAD5PDK9"/>
<dbReference type="EMBL" id="JAIXMP010000014">
    <property type="protein sequence ID" value="KAI9262417.1"/>
    <property type="molecule type" value="Genomic_DNA"/>
</dbReference>
<reference evidence="2" key="2">
    <citation type="submission" date="2023-02" db="EMBL/GenBank/DDBJ databases">
        <authorList>
            <consortium name="DOE Joint Genome Institute"/>
            <person name="Mondo S.J."/>
            <person name="Chang Y."/>
            <person name="Wang Y."/>
            <person name="Ahrendt S."/>
            <person name="Andreopoulos W."/>
            <person name="Barry K."/>
            <person name="Beard J."/>
            <person name="Benny G.L."/>
            <person name="Blankenship S."/>
            <person name="Bonito G."/>
            <person name="Cuomo C."/>
            <person name="Desiro A."/>
            <person name="Gervers K.A."/>
            <person name="Hundley H."/>
            <person name="Kuo A."/>
            <person name="LaButti K."/>
            <person name="Lang B.F."/>
            <person name="Lipzen A."/>
            <person name="O'Donnell K."/>
            <person name="Pangilinan J."/>
            <person name="Reynolds N."/>
            <person name="Sandor L."/>
            <person name="Smith M.W."/>
            <person name="Tsang A."/>
            <person name="Grigoriev I.V."/>
            <person name="Stajich J.E."/>
            <person name="Spatafora J.W."/>
        </authorList>
    </citation>
    <scope>NUCLEOTIDE SEQUENCE</scope>
    <source>
        <strain evidence="2">RSA 2281</strain>
    </source>
</reference>
<gene>
    <name evidence="2" type="ORF">BDA99DRAFT_511144</name>
</gene>
<organism evidence="2 3">
    <name type="scientific">Phascolomyces articulosus</name>
    <dbReference type="NCBI Taxonomy" id="60185"/>
    <lineage>
        <taxon>Eukaryota</taxon>
        <taxon>Fungi</taxon>
        <taxon>Fungi incertae sedis</taxon>
        <taxon>Mucoromycota</taxon>
        <taxon>Mucoromycotina</taxon>
        <taxon>Mucoromycetes</taxon>
        <taxon>Mucorales</taxon>
        <taxon>Lichtheimiaceae</taxon>
        <taxon>Phascolomyces</taxon>
    </lineage>
</organism>
<evidence type="ECO:0000313" key="3">
    <source>
        <dbReference type="Proteomes" id="UP001209540"/>
    </source>
</evidence>
<evidence type="ECO:0000313" key="2">
    <source>
        <dbReference type="EMBL" id="KAI9262417.1"/>
    </source>
</evidence>
<keyword evidence="1" id="KW-0472">Membrane</keyword>
<feature type="transmembrane region" description="Helical" evidence="1">
    <location>
        <begin position="143"/>
        <end position="165"/>
    </location>
</feature>
<sequence length="167" mass="19463">MMHLFDFFHLEFLVGLFDTYFVIPQIIYLEIHAQLLQKFFIGNMSFYFRSKKVSGFAFFDSFNDTMVPMVDAFIFSFFFFFLDNITGLFPTVGKCTIPMFSLCSRNLFPITHSDNPTRSIVTSFCAESITCCILDVCRSLISIIFNVHCIFFSHGDSMYILLYILSY</sequence>
<name>A0AAD5PDK9_9FUNG</name>
<comment type="caution">
    <text evidence="2">The sequence shown here is derived from an EMBL/GenBank/DDBJ whole genome shotgun (WGS) entry which is preliminary data.</text>
</comment>
<keyword evidence="1" id="KW-1133">Transmembrane helix</keyword>
<dbReference type="Proteomes" id="UP001209540">
    <property type="component" value="Unassembled WGS sequence"/>
</dbReference>
<evidence type="ECO:0000256" key="1">
    <source>
        <dbReference type="SAM" id="Phobius"/>
    </source>
</evidence>
<proteinExistence type="predicted"/>
<accession>A0AAD5PDK9</accession>
<reference evidence="2" key="1">
    <citation type="journal article" date="2022" name="IScience">
        <title>Evolution of zygomycete secretomes and the origins of terrestrial fungal ecologies.</title>
        <authorList>
            <person name="Chang Y."/>
            <person name="Wang Y."/>
            <person name="Mondo S."/>
            <person name="Ahrendt S."/>
            <person name="Andreopoulos W."/>
            <person name="Barry K."/>
            <person name="Beard J."/>
            <person name="Benny G.L."/>
            <person name="Blankenship S."/>
            <person name="Bonito G."/>
            <person name="Cuomo C."/>
            <person name="Desiro A."/>
            <person name="Gervers K.A."/>
            <person name="Hundley H."/>
            <person name="Kuo A."/>
            <person name="LaButti K."/>
            <person name="Lang B.F."/>
            <person name="Lipzen A."/>
            <person name="O'Donnell K."/>
            <person name="Pangilinan J."/>
            <person name="Reynolds N."/>
            <person name="Sandor L."/>
            <person name="Smith M.E."/>
            <person name="Tsang A."/>
            <person name="Grigoriev I.V."/>
            <person name="Stajich J.E."/>
            <person name="Spatafora J.W."/>
        </authorList>
    </citation>
    <scope>NUCLEOTIDE SEQUENCE</scope>
    <source>
        <strain evidence="2">RSA 2281</strain>
    </source>
</reference>
<feature type="transmembrane region" description="Helical" evidence="1">
    <location>
        <begin position="62"/>
        <end position="82"/>
    </location>
</feature>